<proteinExistence type="predicted"/>
<gene>
    <name evidence="2" type="ORF">Q8F55_008740</name>
</gene>
<name>A0ABR3PRP2_9TREE</name>
<evidence type="ECO:0000313" key="3">
    <source>
        <dbReference type="Proteomes" id="UP001565368"/>
    </source>
</evidence>
<evidence type="ECO:0008006" key="4">
    <source>
        <dbReference type="Google" id="ProtNLM"/>
    </source>
</evidence>
<evidence type="ECO:0000256" key="1">
    <source>
        <dbReference type="SAM" id="MobiDB-lite"/>
    </source>
</evidence>
<dbReference type="EMBL" id="JBBXJM010000007">
    <property type="protein sequence ID" value="KAL1405117.1"/>
    <property type="molecule type" value="Genomic_DNA"/>
</dbReference>
<sequence length="125" mass="13689">MPKRSDTHHITAHLHKCAVFLSVPEATTLQQLKAQLVPALRQLQGRVPVVPEAAGDIELWEDREIDGAEGAQGVRAVEGEGSLLRLGWARWKRVYVSVRAPGGQFEPPVYTVPDPMDGDGEEGDE</sequence>
<dbReference type="Proteomes" id="UP001565368">
    <property type="component" value="Unassembled WGS sequence"/>
</dbReference>
<evidence type="ECO:0000313" key="2">
    <source>
        <dbReference type="EMBL" id="KAL1405117.1"/>
    </source>
</evidence>
<protein>
    <recommendedName>
        <fullName evidence="4">Ubiquitin-like domain-containing protein</fullName>
    </recommendedName>
</protein>
<accession>A0ABR3PRP2</accession>
<keyword evidence="3" id="KW-1185">Reference proteome</keyword>
<dbReference type="GeneID" id="95989783"/>
<organism evidence="2 3">
    <name type="scientific">Vanrija albida</name>
    <dbReference type="NCBI Taxonomy" id="181172"/>
    <lineage>
        <taxon>Eukaryota</taxon>
        <taxon>Fungi</taxon>
        <taxon>Dikarya</taxon>
        <taxon>Basidiomycota</taxon>
        <taxon>Agaricomycotina</taxon>
        <taxon>Tremellomycetes</taxon>
        <taxon>Trichosporonales</taxon>
        <taxon>Trichosporonaceae</taxon>
        <taxon>Vanrija</taxon>
    </lineage>
</organism>
<comment type="caution">
    <text evidence="2">The sequence shown here is derived from an EMBL/GenBank/DDBJ whole genome shotgun (WGS) entry which is preliminary data.</text>
</comment>
<reference evidence="2 3" key="1">
    <citation type="submission" date="2023-08" db="EMBL/GenBank/DDBJ databases">
        <title>Annotated Genome Sequence of Vanrija albida AlHP1.</title>
        <authorList>
            <person name="Herzog R."/>
        </authorList>
    </citation>
    <scope>NUCLEOTIDE SEQUENCE [LARGE SCALE GENOMIC DNA]</scope>
    <source>
        <strain evidence="2 3">AlHP1</strain>
    </source>
</reference>
<dbReference type="RefSeq" id="XP_069205061.1">
    <property type="nucleotide sequence ID" value="XM_069357124.1"/>
</dbReference>
<feature type="region of interest" description="Disordered" evidence="1">
    <location>
        <begin position="106"/>
        <end position="125"/>
    </location>
</feature>
<feature type="compositionally biased region" description="Acidic residues" evidence="1">
    <location>
        <begin position="116"/>
        <end position="125"/>
    </location>
</feature>